<comment type="caution">
    <text evidence="1">The sequence shown here is derived from an EMBL/GenBank/DDBJ whole genome shotgun (WGS) entry which is preliminary data.</text>
</comment>
<evidence type="ECO:0000313" key="2">
    <source>
        <dbReference type="Proteomes" id="UP000649232"/>
    </source>
</evidence>
<proteinExistence type="predicted"/>
<dbReference type="RefSeq" id="WP_198824898.1">
    <property type="nucleotide sequence ID" value="NZ_JAEILT010000017.1"/>
</dbReference>
<evidence type="ECO:0000313" key="1">
    <source>
        <dbReference type="EMBL" id="MBJ2137258.1"/>
    </source>
</evidence>
<dbReference type="InterPro" id="IPR010836">
    <property type="entry name" value="SapC"/>
</dbReference>
<sequence>MANNVLLNSIEHQNIKIITERSAEYGDNVWYALTFPSEFKSLQAYYPVFFNKDANTGEFFPVVLFGFEQQENLFLENCKWDAAYIPLTVARQPFLIGNQTFVEQGQEKTQRVLHIDLDNPRVNTEHGEALFLEYGGNTPYLDSVANMLEVIHHGVNDSKDFIDALLAHDLLESFTLEVGLNDGSSHQMIGFYTINEDKLSELSADALSKLHAKGYLQAIYMQIASHGNIRHLLNRKNAKQNAS</sequence>
<organism evidence="1 2">
    <name type="scientific">Paraglaciecola chathamensis</name>
    <dbReference type="NCBI Taxonomy" id="368405"/>
    <lineage>
        <taxon>Bacteria</taxon>
        <taxon>Pseudomonadati</taxon>
        <taxon>Pseudomonadota</taxon>
        <taxon>Gammaproteobacteria</taxon>
        <taxon>Alteromonadales</taxon>
        <taxon>Alteromonadaceae</taxon>
        <taxon>Paraglaciecola</taxon>
    </lineage>
</organism>
<name>A0ABS0WFP2_9ALTE</name>
<dbReference type="Pfam" id="PF07277">
    <property type="entry name" value="SapC"/>
    <property type="match status" value="1"/>
</dbReference>
<dbReference type="EMBL" id="JAEILT010000017">
    <property type="protein sequence ID" value="MBJ2137258.1"/>
    <property type="molecule type" value="Genomic_DNA"/>
</dbReference>
<protein>
    <submittedName>
        <fullName evidence="1">SapC family protein</fullName>
    </submittedName>
</protein>
<accession>A0ABS0WFP2</accession>
<gene>
    <name evidence="1" type="ORF">JEU11_12425</name>
</gene>
<dbReference type="Proteomes" id="UP000649232">
    <property type="component" value="Unassembled WGS sequence"/>
</dbReference>
<reference evidence="1 2" key="1">
    <citation type="submission" date="2020-12" db="EMBL/GenBank/DDBJ databases">
        <title>Draft genome sequences of nine environmental bacterial isolates colonizing plastic.</title>
        <authorList>
            <person name="Borre I."/>
            <person name="Sonnenschein E.C."/>
        </authorList>
    </citation>
    <scope>NUCLEOTIDE SEQUENCE [LARGE SCALE GENOMIC DNA]</scope>
    <source>
        <strain evidence="1 2">IB30</strain>
    </source>
</reference>